<evidence type="ECO:0000313" key="12">
    <source>
        <dbReference type="Proteomes" id="UP000288716"/>
    </source>
</evidence>
<feature type="transmembrane region" description="Helical" evidence="10">
    <location>
        <begin position="107"/>
        <end position="128"/>
    </location>
</feature>
<dbReference type="GO" id="GO:0005789">
    <property type="term" value="C:endoplasmic reticulum membrane"/>
    <property type="evidence" value="ECO:0007669"/>
    <property type="project" value="UniProtKB-SubCell"/>
</dbReference>
<keyword evidence="4 10" id="KW-0328">Glycosyltransferase</keyword>
<comment type="pathway">
    <text evidence="2">Protein modification; protein glycosylation.</text>
</comment>
<dbReference type="VEuPathDB" id="VectorBase:LDEU006672"/>
<name>A0A443SCW1_9ACAR</name>
<comment type="similarity">
    <text evidence="3 10">Belongs to the glycosyltransferase 22 family.</text>
</comment>
<dbReference type="GO" id="GO:0006487">
    <property type="term" value="P:protein N-linked glycosylation"/>
    <property type="evidence" value="ECO:0007669"/>
    <property type="project" value="TreeGrafter"/>
</dbReference>
<protein>
    <recommendedName>
        <fullName evidence="10">Mannosyltransferase</fullName>
        <ecNumber evidence="10">2.4.1.-</ecNumber>
    </recommendedName>
</protein>
<evidence type="ECO:0000256" key="5">
    <source>
        <dbReference type="ARBA" id="ARBA00022679"/>
    </source>
</evidence>
<evidence type="ECO:0000313" key="11">
    <source>
        <dbReference type="EMBL" id="RWS25369.1"/>
    </source>
</evidence>
<sequence length="570" mass="66529">MIFFSNEKRDTNSYTIGTLFGPWSPQAATAFKALLSARLCAAVWSNISDCDETFNYWEPSHYLIHGTGFQTWEYSPLYAIRSYFYLWIYAFPALIYTLLLQTNKVLVFYYTRCILALCCALCETYFYNFRGVLRQFGPNIARLVLCFLVLSSGMFISSTAFLPSSFSMYMTLLIYGAWLQQHYRVVILTVATSSLIGWPFSVILSLPVIVDLFLMKKRRMFFVKWSAILGSAITLPLIAIDSYYYGKVVIAPVNIVLYNVFSKHGANLYGVEPWHYYFINCFLNFNLVFVIALLVLPIMVTCKFAIKSKRNIVNSSHWICLAALYLWFLVFFPQSHKEERFLYPIYPLLCLCAAFALEMVHKAISNIVPKLSYFYSMCILLFIVVFTILSFMRCLAVYKGYHAPMDTYMELGRIHQEYNVTSLKQPINVCVGKEWHRFPNSFFLPDTDHWKLQFIKSEFSGQLPKPFSTEAGATRKIPSHMNDMNREEPSRYIEVADCHFLIDSDYPESAEFDPPYSRMSNDWEVIFSYSFLDNRNSPHFWRAFYVPFVTEMKCSYVKYNLLRSKHLQFN</sequence>
<dbReference type="AlphaFoldDB" id="A0A443SCW1"/>
<dbReference type="Pfam" id="PF03901">
    <property type="entry name" value="Glyco_transf_22"/>
    <property type="match status" value="1"/>
</dbReference>
<dbReference type="EC" id="2.4.1.-" evidence="10"/>
<keyword evidence="8 10" id="KW-1133">Transmembrane helix</keyword>
<dbReference type="InterPro" id="IPR005599">
    <property type="entry name" value="GPI_mannosylTrfase"/>
</dbReference>
<feature type="transmembrane region" description="Helical" evidence="10">
    <location>
        <begin position="341"/>
        <end position="360"/>
    </location>
</feature>
<keyword evidence="7 10" id="KW-0256">Endoplasmic reticulum</keyword>
<feature type="transmembrane region" description="Helical" evidence="10">
    <location>
        <begin position="221"/>
        <end position="240"/>
    </location>
</feature>
<evidence type="ECO:0000256" key="9">
    <source>
        <dbReference type="ARBA" id="ARBA00023136"/>
    </source>
</evidence>
<proteinExistence type="inferred from homology"/>
<accession>A0A443SCW1</accession>
<feature type="transmembrane region" description="Helical" evidence="10">
    <location>
        <begin position="182"/>
        <end position="209"/>
    </location>
</feature>
<comment type="caution">
    <text evidence="11">The sequence shown here is derived from an EMBL/GenBank/DDBJ whole genome shotgun (WGS) entry which is preliminary data.</text>
</comment>
<keyword evidence="5 11" id="KW-0808">Transferase</keyword>
<organism evidence="11 12">
    <name type="scientific">Leptotrombidium deliense</name>
    <dbReference type="NCBI Taxonomy" id="299467"/>
    <lineage>
        <taxon>Eukaryota</taxon>
        <taxon>Metazoa</taxon>
        <taxon>Ecdysozoa</taxon>
        <taxon>Arthropoda</taxon>
        <taxon>Chelicerata</taxon>
        <taxon>Arachnida</taxon>
        <taxon>Acari</taxon>
        <taxon>Acariformes</taxon>
        <taxon>Trombidiformes</taxon>
        <taxon>Prostigmata</taxon>
        <taxon>Anystina</taxon>
        <taxon>Parasitengona</taxon>
        <taxon>Trombiculoidea</taxon>
        <taxon>Trombiculidae</taxon>
        <taxon>Leptotrombidium</taxon>
    </lineage>
</organism>
<evidence type="ECO:0000256" key="3">
    <source>
        <dbReference type="ARBA" id="ARBA00007063"/>
    </source>
</evidence>
<evidence type="ECO:0000256" key="2">
    <source>
        <dbReference type="ARBA" id="ARBA00004922"/>
    </source>
</evidence>
<feature type="transmembrane region" description="Helical" evidence="10">
    <location>
        <begin position="140"/>
        <end position="162"/>
    </location>
</feature>
<gene>
    <name evidence="11" type="ORF">B4U80_04798</name>
</gene>
<dbReference type="GO" id="GO:0000026">
    <property type="term" value="F:alpha-1,2-mannosyltransferase activity"/>
    <property type="evidence" value="ECO:0007669"/>
    <property type="project" value="TreeGrafter"/>
</dbReference>
<comment type="subcellular location">
    <subcellularLocation>
        <location evidence="1 10">Endoplasmic reticulum membrane</location>
        <topology evidence="1 10">Multi-pass membrane protein</topology>
    </subcellularLocation>
</comment>
<evidence type="ECO:0000256" key="1">
    <source>
        <dbReference type="ARBA" id="ARBA00004477"/>
    </source>
</evidence>
<feature type="transmembrane region" description="Helical" evidence="10">
    <location>
        <begin position="372"/>
        <end position="392"/>
    </location>
</feature>
<feature type="transmembrane region" description="Helical" evidence="10">
    <location>
        <begin position="277"/>
        <end position="306"/>
    </location>
</feature>
<dbReference type="UniPathway" id="UPA00378"/>
<keyword evidence="12" id="KW-1185">Reference proteome</keyword>
<feature type="transmembrane region" description="Helical" evidence="10">
    <location>
        <begin position="83"/>
        <end position="101"/>
    </location>
</feature>
<evidence type="ECO:0000256" key="7">
    <source>
        <dbReference type="ARBA" id="ARBA00022824"/>
    </source>
</evidence>
<dbReference type="STRING" id="299467.A0A443SCW1"/>
<feature type="transmembrane region" description="Helical" evidence="10">
    <location>
        <begin position="318"/>
        <end position="335"/>
    </location>
</feature>
<evidence type="ECO:0000256" key="6">
    <source>
        <dbReference type="ARBA" id="ARBA00022692"/>
    </source>
</evidence>
<dbReference type="PANTHER" id="PTHR22760:SF2">
    <property type="entry name" value="ALPHA-1,2-MANNOSYLTRANSFERASE ALG9"/>
    <property type="match status" value="1"/>
</dbReference>
<dbReference type="OrthoDB" id="497541at2759"/>
<reference evidence="11 12" key="1">
    <citation type="journal article" date="2018" name="Gigascience">
        <title>Genomes of trombidid mites reveal novel predicted allergens and laterally-transferred genes associated with secondary metabolism.</title>
        <authorList>
            <person name="Dong X."/>
            <person name="Chaisiri K."/>
            <person name="Xia D."/>
            <person name="Armstrong S.D."/>
            <person name="Fang Y."/>
            <person name="Donnelly M.J."/>
            <person name="Kadowaki T."/>
            <person name="McGarry J.W."/>
            <person name="Darby A.C."/>
            <person name="Makepeace B.L."/>
        </authorList>
    </citation>
    <scope>NUCLEOTIDE SEQUENCE [LARGE SCALE GENOMIC DNA]</scope>
    <source>
        <strain evidence="11">UoL-UT</strain>
    </source>
</reference>
<evidence type="ECO:0000256" key="10">
    <source>
        <dbReference type="RuleBase" id="RU363075"/>
    </source>
</evidence>
<evidence type="ECO:0000256" key="4">
    <source>
        <dbReference type="ARBA" id="ARBA00022676"/>
    </source>
</evidence>
<keyword evidence="9 10" id="KW-0472">Membrane</keyword>
<keyword evidence="6 10" id="KW-0812">Transmembrane</keyword>
<dbReference type="Proteomes" id="UP000288716">
    <property type="component" value="Unassembled WGS sequence"/>
</dbReference>
<dbReference type="EMBL" id="NCKV01003782">
    <property type="protein sequence ID" value="RWS25369.1"/>
    <property type="molecule type" value="Genomic_DNA"/>
</dbReference>
<evidence type="ECO:0000256" key="8">
    <source>
        <dbReference type="ARBA" id="ARBA00022989"/>
    </source>
</evidence>
<dbReference type="PANTHER" id="PTHR22760">
    <property type="entry name" value="GLYCOSYLTRANSFERASE"/>
    <property type="match status" value="1"/>
</dbReference>